<dbReference type="GO" id="GO:0005737">
    <property type="term" value="C:cytoplasm"/>
    <property type="evidence" value="ECO:0007669"/>
    <property type="project" value="TreeGrafter"/>
</dbReference>
<evidence type="ECO:0000313" key="3">
    <source>
        <dbReference type="EMBL" id="OBA27772.1"/>
    </source>
</evidence>
<dbReference type="InterPro" id="IPR001012">
    <property type="entry name" value="UBX_dom"/>
</dbReference>
<feature type="region of interest" description="Disordered" evidence="1">
    <location>
        <begin position="135"/>
        <end position="178"/>
    </location>
</feature>
<dbReference type="GO" id="GO:0005634">
    <property type="term" value="C:nucleus"/>
    <property type="evidence" value="ECO:0007669"/>
    <property type="project" value="TreeGrafter"/>
</dbReference>
<dbReference type="PANTHER" id="PTHR46467">
    <property type="entry name" value="TETHER CONTAINING UBX DOMAIN FOR GLUT4"/>
    <property type="match status" value="1"/>
</dbReference>
<feature type="domain" description="UBX" evidence="2">
    <location>
        <begin position="38"/>
        <end position="111"/>
    </location>
</feature>
<dbReference type="OrthoDB" id="440781at2759"/>
<gene>
    <name evidence="3" type="ORF">HANVADRAFT_55342</name>
</gene>
<dbReference type="SUPFAM" id="SSF54236">
    <property type="entry name" value="Ubiquitin-like"/>
    <property type="match status" value="1"/>
</dbReference>
<proteinExistence type="predicted"/>
<name>A0A1B7TGA3_9ASCO</name>
<dbReference type="PROSITE" id="PS50033">
    <property type="entry name" value="UBX"/>
    <property type="match status" value="1"/>
</dbReference>
<dbReference type="Gene3D" id="3.10.20.90">
    <property type="entry name" value="Phosphatidylinositol 3-kinase Catalytic Subunit, Chain A, domain 1"/>
    <property type="match status" value="1"/>
</dbReference>
<dbReference type="GO" id="GO:0012506">
    <property type="term" value="C:vesicle membrane"/>
    <property type="evidence" value="ECO:0007669"/>
    <property type="project" value="TreeGrafter"/>
</dbReference>
<sequence length="178" mass="20854">MGIDDFKNYYETIANKAHNKKDAYKDILAQKKLLLEECHVRIKFPDRTILQAKFTSSETSATLYDFIKSQLHNPDLSFELYFGHPLKVIKKSDSLYLIKDLKFEKRTSLLFETNNKKLPFLKKDIKLESLDNISNGNEKDNNNLETKKNKDVKKEDTGKSKKQKLEDKMSKFLKLSKK</sequence>
<dbReference type="InterPro" id="IPR029071">
    <property type="entry name" value="Ubiquitin-like_domsf"/>
</dbReference>
<dbReference type="SMART" id="SM00166">
    <property type="entry name" value="UBX"/>
    <property type="match status" value="1"/>
</dbReference>
<dbReference type="GO" id="GO:0006886">
    <property type="term" value="P:intracellular protein transport"/>
    <property type="evidence" value="ECO:0007669"/>
    <property type="project" value="TreeGrafter"/>
</dbReference>
<organism evidence="3 4">
    <name type="scientific">Hanseniaspora valbyensis NRRL Y-1626</name>
    <dbReference type="NCBI Taxonomy" id="766949"/>
    <lineage>
        <taxon>Eukaryota</taxon>
        <taxon>Fungi</taxon>
        <taxon>Dikarya</taxon>
        <taxon>Ascomycota</taxon>
        <taxon>Saccharomycotina</taxon>
        <taxon>Saccharomycetes</taxon>
        <taxon>Saccharomycodales</taxon>
        <taxon>Saccharomycodaceae</taxon>
        <taxon>Hanseniaspora</taxon>
    </lineage>
</organism>
<dbReference type="PANTHER" id="PTHR46467:SF1">
    <property type="entry name" value="TETHER CONTAINING UBX DOMAIN FOR GLUT4"/>
    <property type="match status" value="1"/>
</dbReference>
<evidence type="ECO:0000256" key="1">
    <source>
        <dbReference type="SAM" id="MobiDB-lite"/>
    </source>
</evidence>
<dbReference type="Proteomes" id="UP000092321">
    <property type="component" value="Unassembled WGS sequence"/>
</dbReference>
<accession>A0A1B7TGA3</accession>
<dbReference type="AlphaFoldDB" id="A0A1B7TGA3"/>
<evidence type="ECO:0000313" key="4">
    <source>
        <dbReference type="Proteomes" id="UP000092321"/>
    </source>
</evidence>
<dbReference type="EMBL" id="LXPE01000006">
    <property type="protein sequence ID" value="OBA27772.1"/>
    <property type="molecule type" value="Genomic_DNA"/>
</dbReference>
<dbReference type="Pfam" id="PF00789">
    <property type="entry name" value="UBX"/>
    <property type="match status" value="1"/>
</dbReference>
<keyword evidence="4" id="KW-1185">Reference proteome</keyword>
<comment type="caution">
    <text evidence="3">The sequence shown here is derived from an EMBL/GenBank/DDBJ whole genome shotgun (WGS) entry which is preliminary data.</text>
</comment>
<evidence type="ECO:0000259" key="2">
    <source>
        <dbReference type="PROSITE" id="PS50033"/>
    </source>
</evidence>
<reference evidence="4" key="1">
    <citation type="journal article" date="2016" name="Proc. Natl. Acad. Sci. U.S.A.">
        <title>Comparative genomics of biotechnologically important yeasts.</title>
        <authorList>
            <person name="Riley R."/>
            <person name="Haridas S."/>
            <person name="Wolfe K.H."/>
            <person name="Lopes M.R."/>
            <person name="Hittinger C.T."/>
            <person name="Goeker M."/>
            <person name="Salamov A.A."/>
            <person name="Wisecaver J.H."/>
            <person name="Long T.M."/>
            <person name="Calvey C.H."/>
            <person name="Aerts A.L."/>
            <person name="Barry K.W."/>
            <person name="Choi C."/>
            <person name="Clum A."/>
            <person name="Coughlan A.Y."/>
            <person name="Deshpande S."/>
            <person name="Douglass A.P."/>
            <person name="Hanson S.J."/>
            <person name="Klenk H.-P."/>
            <person name="LaButti K.M."/>
            <person name="Lapidus A."/>
            <person name="Lindquist E.A."/>
            <person name="Lipzen A.M."/>
            <person name="Meier-Kolthoff J.P."/>
            <person name="Ohm R.A."/>
            <person name="Otillar R.P."/>
            <person name="Pangilinan J.L."/>
            <person name="Peng Y."/>
            <person name="Rokas A."/>
            <person name="Rosa C.A."/>
            <person name="Scheuner C."/>
            <person name="Sibirny A.A."/>
            <person name="Slot J.C."/>
            <person name="Stielow J.B."/>
            <person name="Sun H."/>
            <person name="Kurtzman C.P."/>
            <person name="Blackwell M."/>
            <person name="Grigoriev I.V."/>
            <person name="Jeffries T.W."/>
        </authorList>
    </citation>
    <scope>NUCLEOTIDE SEQUENCE [LARGE SCALE GENOMIC DNA]</scope>
    <source>
        <strain evidence="4">NRRL Y-1626</strain>
    </source>
</reference>
<protein>
    <recommendedName>
        <fullName evidence="2">UBX domain-containing protein</fullName>
    </recommendedName>
</protein>
<feature type="compositionally biased region" description="Basic and acidic residues" evidence="1">
    <location>
        <begin position="137"/>
        <end position="170"/>
    </location>
</feature>